<feature type="domain" description="IprA winged helix-turn-helix" evidence="1">
    <location>
        <begin position="157"/>
        <end position="224"/>
    </location>
</feature>
<comment type="caution">
    <text evidence="2">The sequence shown here is derived from an EMBL/GenBank/DDBJ whole genome shotgun (WGS) entry which is preliminary data.</text>
</comment>
<protein>
    <submittedName>
        <fullName evidence="2">Helix-turn-helix domain-containing protein</fullName>
    </submittedName>
</protein>
<accession>A0ABU9F2L1</accession>
<gene>
    <name evidence="2" type="ORF">QFI96_002690</name>
</gene>
<keyword evidence="3" id="KW-1185">Reference proteome</keyword>
<evidence type="ECO:0000313" key="3">
    <source>
        <dbReference type="Proteomes" id="UP001312893"/>
    </source>
</evidence>
<evidence type="ECO:0000313" key="2">
    <source>
        <dbReference type="EMBL" id="MEL0550609.1"/>
    </source>
</evidence>
<organism evidence="2 3">
    <name type="scientific">Raoultella lignicola</name>
    <dbReference type="NCBI Taxonomy" id="3040939"/>
    <lineage>
        <taxon>Bacteria</taxon>
        <taxon>Pseudomonadati</taxon>
        <taxon>Pseudomonadota</taxon>
        <taxon>Gammaproteobacteria</taxon>
        <taxon>Enterobacterales</taxon>
        <taxon>Enterobacteriaceae</taxon>
        <taxon>Klebsiella/Raoultella group</taxon>
        <taxon>Raoultella</taxon>
    </lineage>
</organism>
<proteinExistence type="predicted"/>
<sequence length="227" mass="26009">MKIKYSAIISEYKKIITQDESIIKSVATPDNTRIIKSGEIFRIENGEIIVVLSGVLAINMQQPTFPEHESITVAHEEPFRVGKAVRGMVLGLVESFGSSVSLQYVAKQDSKIATLHYDDFVERFTQKAQFSYLIKMTGFTLVMLLDSYNERNFSNRYNVIRSMIYRYQIQQDEGILHDDSLAGFILKRTKISRSYLFQILADLKDGGYIDVRNGKLDSILKELPEKY</sequence>
<dbReference type="RefSeq" id="WP_123756861.1">
    <property type="nucleotide sequence ID" value="NZ_JARXNK020000096.1"/>
</dbReference>
<name>A0ABU9F2L1_9ENTR</name>
<evidence type="ECO:0000259" key="1">
    <source>
        <dbReference type="Pfam" id="PF15977"/>
    </source>
</evidence>
<dbReference type="Gene3D" id="2.60.120.10">
    <property type="entry name" value="Jelly Rolls"/>
    <property type="match status" value="1"/>
</dbReference>
<dbReference type="Pfam" id="PF15977">
    <property type="entry name" value="HTH_46"/>
    <property type="match status" value="1"/>
</dbReference>
<dbReference type="InterPro" id="IPR041687">
    <property type="entry name" value="HTH_46"/>
</dbReference>
<dbReference type="Proteomes" id="UP001312893">
    <property type="component" value="Unassembled WGS sequence"/>
</dbReference>
<dbReference type="InterPro" id="IPR014710">
    <property type="entry name" value="RmlC-like_jellyroll"/>
</dbReference>
<dbReference type="EMBL" id="JARXNK020000096">
    <property type="protein sequence ID" value="MEL0550609.1"/>
    <property type="molecule type" value="Genomic_DNA"/>
</dbReference>
<reference evidence="2 3" key="1">
    <citation type="submission" date="2024-04" db="EMBL/GenBank/DDBJ databases">
        <title>Two novel Raoultella species associated with bleeding cankers of broadleaf hosts, Raoultella scottia sp. nov. and Raoultella lignicola sp. nov.</title>
        <authorList>
            <person name="Brady C.L."/>
        </authorList>
    </citation>
    <scope>NUCLEOTIDE SEQUENCE [LARGE SCALE GENOMIC DNA]</scope>
    <source>
        <strain evidence="2 3">TW_WC1a.1</strain>
    </source>
</reference>